<feature type="coiled-coil region" evidence="1">
    <location>
        <begin position="80"/>
        <end position="107"/>
    </location>
</feature>
<protein>
    <recommendedName>
        <fullName evidence="3">DUF3450 domain-containing protein</fullName>
    </recommendedName>
</protein>
<gene>
    <name evidence="2" type="ORF">METZ01_LOCUS229469</name>
</gene>
<evidence type="ECO:0000313" key="2">
    <source>
        <dbReference type="EMBL" id="SVB76615.1"/>
    </source>
</evidence>
<feature type="non-terminal residue" evidence="2">
    <location>
        <position position="227"/>
    </location>
</feature>
<evidence type="ECO:0008006" key="3">
    <source>
        <dbReference type="Google" id="ProtNLM"/>
    </source>
</evidence>
<dbReference type="EMBL" id="UINC01056506">
    <property type="protein sequence ID" value="SVB76615.1"/>
    <property type="molecule type" value="Genomic_DNA"/>
</dbReference>
<accession>A0A382GP99</accession>
<proteinExistence type="predicted"/>
<reference evidence="2" key="1">
    <citation type="submission" date="2018-05" db="EMBL/GenBank/DDBJ databases">
        <authorList>
            <person name="Lanie J.A."/>
            <person name="Ng W.-L."/>
            <person name="Kazmierczak K.M."/>
            <person name="Andrzejewski T.M."/>
            <person name="Davidsen T.M."/>
            <person name="Wayne K.J."/>
            <person name="Tettelin H."/>
            <person name="Glass J.I."/>
            <person name="Rusch D."/>
            <person name="Podicherti R."/>
            <person name="Tsui H.-C.T."/>
            <person name="Winkler M.E."/>
        </authorList>
    </citation>
    <scope>NUCLEOTIDE SEQUENCE</scope>
</reference>
<dbReference type="Pfam" id="PF11932">
    <property type="entry name" value="DUF3450"/>
    <property type="match status" value="1"/>
</dbReference>
<evidence type="ECO:0000256" key="1">
    <source>
        <dbReference type="SAM" id="Coils"/>
    </source>
</evidence>
<organism evidence="2">
    <name type="scientific">marine metagenome</name>
    <dbReference type="NCBI Taxonomy" id="408172"/>
    <lineage>
        <taxon>unclassified sequences</taxon>
        <taxon>metagenomes</taxon>
        <taxon>ecological metagenomes</taxon>
    </lineage>
</organism>
<keyword evidence="1" id="KW-0175">Coiled coil</keyword>
<dbReference type="AlphaFoldDB" id="A0A382GP99"/>
<name>A0A382GP99_9ZZZZ</name>
<dbReference type="InterPro" id="IPR016866">
    <property type="entry name" value="UCP028069"/>
</dbReference>
<sequence>MKKHPMRLGTLLKAVCLLSLISAGNAFAASLDEVLGVRSSTTVDGAKSQAKIDKLSEQTQDLLTQYKQVMKVVDGLRIYNKQQRRLISNQEKELAELEESIDQVTVIERQIGPLIERMIENLEKFVDLDIPFLMGERIERIEFLKDTLDRADVSVAEKFSQVLQAYQVENTYGTTIEAYTANIELDGKSRNVDMLKWGRVALVFQTPDGETTGVWDNKARQWVILGD</sequence>
<dbReference type="PIRSF" id="PIRSF028069">
    <property type="entry name" value="UCP028069"/>
    <property type="match status" value="1"/>
</dbReference>